<dbReference type="OrthoDB" id="6422704at2759"/>
<organism evidence="2 3">
    <name type="scientific">Araneus ventricosus</name>
    <name type="common">Orbweaver spider</name>
    <name type="synonym">Epeira ventricosa</name>
    <dbReference type="NCBI Taxonomy" id="182803"/>
    <lineage>
        <taxon>Eukaryota</taxon>
        <taxon>Metazoa</taxon>
        <taxon>Ecdysozoa</taxon>
        <taxon>Arthropoda</taxon>
        <taxon>Chelicerata</taxon>
        <taxon>Arachnida</taxon>
        <taxon>Araneae</taxon>
        <taxon>Araneomorphae</taxon>
        <taxon>Entelegynae</taxon>
        <taxon>Araneoidea</taxon>
        <taxon>Araneidae</taxon>
        <taxon>Araneus</taxon>
    </lineage>
</organism>
<accession>A0A4Y2DFS1</accession>
<sequence length="90" mass="9746">MSSHGGGGASLPHSHSSPSGMYPTPSSPESRSLGKRLTVQVHFLDDSVASFNIQGKDISLFETYSLSLCLMSLQAMLNYLVSYVTLFYVI</sequence>
<keyword evidence="3" id="KW-1185">Reference proteome</keyword>
<evidence type="ECO:0000313" key="2">
    <source>
        <dbReference type="EMBL" id="GBM15620.1"/>
    </source>
</evidence>
<gene>
    <name evidence="2" type="ORF">AVEN_95254_1</name>
</gene>
<dbReference type="Proteomes" id="UP000499080">
    <property type="component" value="Unassembled WGS sequence"/>
</dbReference>
<protein>
    <recommendedName>
        <fullName evidence="4">FERM domain-containing protein</fullName>
    </recommendedName>
</protein>
<evidence type="ECO:0008006" key="4">
    <source>
        <dbReference type="Google" id="ProtNLM"/>
    </source>
</evidence>
<evidence type="ECO:0000313" key="3">
    <source>
        <dbReference type="Proteomes" id="UP000499080"/>
    </source>
</evidence>
<comment type="caution">
    <text evidence="2">The sequence shown here is derived from an EMBL/GenBank/DDBJ whole genome shotgun (WGS) entry which is preliminary data.</text>
</comment>
<proteinExistence type="predicted"/>
<name>A0A4Y2DFS1_ARAVE</name>
<dbReference type="EMBL" id="BGPR01000362">
    <property type="protein sequence ID" value="GBM15620.1"/>
    <property type="molecule type" value="Genomic_DNA"/>
</dbReference>
<evidence type="ECO:0000256" key="1">
    <source>
        <dbReference type="SAM" id="MobiDB-lite"/>
    </source>
</evidence>
<dbReference type="AlphaFoldDB" id="A0A4Y2DFS1"/>
<reference evidence="2 3" key="1">
    <citation type="journal article" date="2019" name="Sci. Rep.">
        <title>Orb-weaving spider Araneus ventricosus genome elucidates the spidroin gene catalogue.</title>
        <authorList>
            <person name="Kono N."/>
            <person name="Nakamura H."/>
            <person name="Ohtoshi R."/>
            <person name="Moran D.A.P."/>
            <person name="Shinohara A."/>
            <person name="Yoshida Y."/>
            <person name="Fujiwara M."/>
            <person name="Mori M."/>
            <person name="Tomita M."/>
            <person name="Arakawa K."/>
        </authorList>
    </citation>
    <scope>NUCLEOTIDE SEQUENCE [LARGE SCALE GENOMIC DNA]</scope>
</reference>
<feature type="region of interest" description="Disordered" evidence="1">
    <location>
        <begin position="1"/>
        <end position="33"/>
    </location>
</feature>